<dbReference type="Proteomes" id="UP001195483">
    <property type="component" value="Unassembled WGS sequence"/>
</dbReference>
<dbReference type="EMBL" id="JAEAOA010001913">
    <property type="protein sequence ID" value="KAK3610039.1"/>
    <property type="molecule type" value="Genomic_DNA"/>
</dbReference>
<reference evidence="1" key="1">
    <citation type="journal article" date="2021" name="Genome Biol. Evol.">
        <title>A High-Quality Reference Genome for a Parasitic Bivalve with Doubly Uniparental Inheritance (Bivalvia: Unionida).</title>
        <authorList>
            <person name="Smith C.H."/>
        </authorList>
    </citation>
    <scope>NUCLEOTIDE SEQUENCE</scope>
    <source>
        <strain evidence="1">CHS0354</strain>
    </source>
</reference>
<accession>A0AAE0THG4</accession>
<proteinExistence type="predicted"/>
<organism evidence="1 2">
    <name type="scientific">Potamilus streckersoni</name>
    <dbReference type="NCBI Taxonomy" id="2493646"/>
    <lineage>
        <taxon>Eukaryota</taxon>
        <taxon>Metazoa</taxon>
        <taxon>Spiralia</taxon>
        <taxon>Lophotrochozoa</taxon>
        <taxon>Mollusca</taxon>
        <taxon>Bivalvia</taxon>
        <taxon>Autobranchia</taxon>
        <taxon>Heteroconchia</taxon>
        <taxon>Palaeoheterodonta</taxon>
        <taxon>Unionida</taxon>
        <taxon>Unionoidea</taxon>
        <taxon>Unionidae</taxon>
        <taxon>Ambleminae</taxon>
        <taxon>Lampsilini</taxon>
        <taxon>Potamilus</taxon>
    </lineage>
</organism>
<sequence length="170" mass="19824">MDVLISKDPRMSVINGAVVFAREGKLLAFRVQDVICVAAVHIGRNKTAMPIQFRDKFQHDPNQVLCVPFLGSNGVHNLYNSTCVLFDQAMNLNSVGIEIEAEEKYRQLCDLSIQKKWRFFKDFYLQLEEQVTHTYTYLYVRVHVYKSNFSIVLFYGMFSPSSMIFRYKRS</sequence>
<comment type="caution">
    <text evidence="1">The sequence shown here is derived from an EMBL/GenBank/DDBJ whole genome shotgun (WGS) entry which is preliminary data.</text>
</comment>
<dbReference type="AlphaFoldDB" id="A0AAE0THG4"/>
<name>A0AAE0THG4_9BIVA</name>
<reference evidence="1" key="2">
    <citation type="journal article" date="2021" name="Genome Biol. Evol.">
        <title>Developing a high-quality reference genome for a parasitic bivalve with doubly uniparental inheritance (Bivalvia: Unionida).</title>
        <authorList>
            <person name="Smith C.H."/>
        </authorList>
    </citation>
    <scope>NUCLEOTIDE SEQUENCE</scope>
    <source>
        <strain evidence="1">CHS0354</strain>
        <tissue evidence="1">Mantle</tissue>
    </source>
</reference>
<protein>
    <submittedName>
        <fullName evidence="1">Uncharacterized protein</fullName>
    </submittedName>
</protein>
<evidence type="ECO:0000313" key="1">
    <source>
        <dbReference type="EMBL" id="KAK3610039.1"/>
    </source>
</evidence>
<evidence type="ECO:0000313" key="2">
    <source>
        <dbReference type="Proteomes" id="UP001195483"/>
    </source>
</evidence>
<keyword evidence="2" id="KW-1185">Reference proteome</keyword>
<reference evidence="1" key="3">
    <citation type="submission" date="2023-05" db="EMBL/GenBank/DDBJ databases">
        <authorList>
            <person name="Smith C.H."/>
        </authorList>
    </citation>
    <scope>NUCLEOTIDE SEQUENCE</scope>
    <source>
        <strain evidence="1">CHS0354</strain>
        <tissue evidence="1">Mantle</tissue>
    </source>
</reference>
<gene>
    <name evidence="1" type="ORF">CHS0354_032396</name>
</gene>